<dbReference type="CDD" id="cd01948">
    <property type="entry name" value="EAL"/>
    <property type="match status" value="1"/>
</dbReference>
<evidence type="ECO:0000259" key="2">
    <source>
        <dbReference type="PROSITE" id="PS50887"/>
    </source>
</evidence>
<dbReference type="PANTHER" id="PTHR44757">
    <property type="entry name" value="DIGUANYLATE CYCLASE DGCP"/>
    <property type="match status" value="1"/>
</dbReference>
<evidence type="ECO:0000259" key="1">
    <source>
        <dbReference type="PROSITE" id="PS50883"/>
    </source>
</evidence>
<dbReference type="Pfam" id="PF13185">
    <property type="entry name" value="GAF_2"/>
    <property type="match status" value="1"/>
</dbReference>
<dbReference type="InterPro" id="IPR029016">
    <property type="entry name" value="GAF-like_dom_sf"/>
</dbReference>
<dbReference type="PROSITE" id="PS50887">
    <property type="entry name" value="GGDEF"/>
    <property type="match status" value="1"/>
</dbReference>
<evidence type="ECO:0000313" key="3">
    <source>
        <dbReference type="EMBL" id="PZR84221.1"/>
    </source>
</evidence>
<dbReference type="SUPFAM" id="SSF141868">
    <property type="entry name" value="EAL domain-like"/>
    <property type="match status" value="1"/>
</dbReference>
<protein>
    <recommendedName>
        <fullName evidence="5">GGDEF domain-containing protein</fullName>
    </recommendedName>
</protein>
<dbReference type="PANTHER" id="PTHR44757:SF2">
    <property type="entry name" value="BIOFILM ARCHITECTURE MAINTENANCE PROTEIN MBAA"/>
    <property type="match status" value="1"/>
</dbReference>
<gene>
    <name evidence="3" type="ORF">DLM65_00400</name>
</gene>
<dbReference type="Proteomes" id="UP000248724">
    <property type="component" value="Unassembled WGS sequence"/>
</dbReference>
<dbReference type="SMART" id="SM00267">
    <property type="entry name" value="GGDEF"/>
    <property type="match status" value="1"/>
</dbReference>
<dbReference type="Pfam" id="PF00563">
    <property type="entry name" value="EAL"/>
    <property type="match status" value="1"/>
</dbReference>
<dbReference type="InterPro" id="IPR035919">
    <property type="entry name" value="EAL_sf"/>
</dbReference>
<sequence length="603" mass="63555">MELSDFDGVRAALHPVARLLDGSVLGYQAIREGSVGAELDLIFVRAALTCSVAIRPPILFLNLPVSALVERGAVQSLQELAADEDAPTHRIAIEISEPGSAADAAGLGTIVADLRSCGFRVATHDGGASQAGMLGIAELRPDFIKLGPRLTSELHASHPRRALVVSLLSFATHLNAQIVAEGVDTHDDLATLLDLGIQFGQGAHVGEPLAMPSLQGDLVAVDFGLLSSLTVDSFTPDGPVHPNQLVTRHPPAASTVKQASLPHALSSAALALQAEHDPQRILAVIAEQLSLVVPVDDLSIYEAGPDTEQFVAAFATGPQAEQIMADSFSMSVGLNGWAFALGTPQNLGNAGAHPAATTIPNTPFEHESLLLIPLVAGDHKLGMLNCRRMGLNRFTDEDLEAASLFGHTAAAAWHNAQLYEELARRAMTDGLTGLFNSRWLREAGEREIADCRRRGAPLSIVLVDLDHFKRINDTGGHAAGDEVLQRVADELRRTSRAGDGAVRLGGEEFVLVLRDADAAGAVRVATDLRAAMTKVPIPPACLGIERITASVGIASFPEHGSTLADLVRAADVAMYGAKREGRDRVKLALDEPVTVPRSGSAVA</sequence>
<dbReference type="PROSITE" id="PS50883">
    <property type="entry name" value="EAL"/>
    <property type="match status" value="1"/>
</dbReference>
<reference evidence="3 4" key="1">
    <citation type="journal article" date="2017" name="Nature">
        <title>Atmospheric trace gases support primary production in Antarctic desert surface soil.</title>
        <authorList>
            <person name="Ji M."/>
            <person name="Greening C."/>
            <person name="Vanwonterghem I."/>
            <person name="Carere C.R."/>
            <person name="Bay S.K."/>
            <person name="Steen J.A."/>
            <person name="Montgomery K."/>
            <person name="Lines T."/>
            <person name="Beardall J."/>
            <person name="van Dorst J."/>
            <person name="Snape I."/>
            <person name="Stott M.B."/>
            <person name="Hugenholtz P."/>
            <person name="Ferrari B.C."/>
        </authorList>
    </citation>
    <scope>NUCLEOTIDE SEQUENCE [LARGE SCALE GENOMIC DNA]</scope>
    <source>
        <strain evidence="3">RRmetagenome_bin12</strain>
    </source>
</reference>
<comment type="caution">
    <text evidence="3">The sequence shown here is derived from an EMBL/GenBank/DDBJ whole genome shotgun (WGS) entry which is preliminary data.</text>
</comment>
<proteinExistence type="predicted"/>
<feature type="domain" description="GGDEF" evidence="2">
    <location>
        <begin position="456"/>
        <end position="590"/>
    </location>
</feature>
<dbReference type="InterPro" id="IPR052155">
    <property type="entry name" value="Biofilm_reg_signaling"/>
</dbReference>
<dbReference type="Gene3D" id="3.20.20.450">
    <property type="entry name" value="EAL domain"/>
    <property type="match status" value="1"/>
</dbReference>
<organism evidence="3 4">
    <name type="scientific">Candidatus Aeolococcus gillhamiae</name>
    <dbReference type="NCBI Taxonomy" id="3127015"/>
    <lineage>
        <taxon>Bacteria</taxon>
        <taxon>Bacillati</taxon>
        <taxon>Candidatus Dormiibacterota</taxon>
        <taxon>Candidatus Dormibacteria</taxon>
        <taxon>Candidatus Aeolococcales</taxon>
        <taxon>Candidatus Aeolococcaceae</taxon>
        <taxon>Candidatus Aeolococcus</taxon>
    </lineage>
</organism>
<dbReference type="InterPro" id="IPR029787">
    <property type="entry name" value="Nucleotide_cyclase"/>
</dbReference>
<dbReference type="SMART" id="SM00065">
    <property type="entry name" value="GAF"/>
    <property type="match status" value="1"/>
</dbReference>
<dbReference type="EMBL" id="QHBU01000008">
    <property type="protein sequence ID" value="PZR84221.1"/>
    <property type="molecule type" value="Genomic_DNA"/>
</dbReference>
<accession>A0A2W6B1C5</accession>
<dbReference type="InterPro" id="IPR000160">
    <property type="entry name" value="GGDEF_dom"/>
</dbReference>
<dbReference type="Pfam" id="PF00990">
    <property type="entry name" value="GGDEF"/>
    <property type="match status" value="1"/>
</dbReference>
<dbReference type="Gene3D" id="3.30.70.270">
    <property type="match status" value="1"/>
</dbReference>
<name>A0A2W6B1C5_9BACT</name>
<dbReference type="NCBIfam" id="TIGR00254">
    <property type="entry name" value="GGDEF"/>
    <property type="match status" value="1"/>
</dbReference>
<dbReference type="InterPro" id="IPR003018">
    <property type="entry name" value="GAF"/>
</dbReference>
<feature type="domain" description="EAL" evidence="1">
    <location>
        <begin position="1"/>
        <end position="222"/>
    </location>
</feature>
<dbReference type="AlphaFoldDB" id="A0A2W6B1C5"/>
<dbReference type="SMART" id="SM00052">
    <property type="entry name" value="EAL"/>
    <property type="match status" value="1"/>
</dbReference>
<evidence type="ECO:0008006" key="5">
    <source>
        <dbReference type="Google" id="ProtNLM"/>
    </source>
</evidence>
<dbReference type="FunFam" id="3.30.70.270:FF:000001">
    <property type="entry name" value="Diguanylate cyclase domain protein"/>
    <property type="match status" value="1"/>
</dbReference>
<dbReference type="SUPFAM" id="SSF55073">
    <property type="entry name" value="Nucleotide cyclase"/>
    <property type="match status" value="1"/>
</dbReference>
<dbReference type="SUPFAM" id="SSF55781">
    <property type="entry name" value="GAF domain-like"/>
    <property type="match status" value="1"/>
</dbReference>
<dbReference type="InterPro" id="IPR001633">
    <property type="entry name" value="EAL_dom"/>
</dbReference>
<dbReference type="InterPro" id="IPR043128">
    <property type="entry name" value="Rev_trsase/Diguanyl_cyclase"/>
</dbReference>
<dbReference type="Gene3D" id="3.30.450.40">
    <property type="match status" value="1"/>
</dbReference>
<dbReference type="CDD" id="cd01949">
    <property type="entry name" value="GGDEF"/>
    <property type="match status" value="1"/>
</dbReference>
<evidence type="ECO:0000313" key="4">
    <source>
        <dbReference type="Proteomes" id="UP000248724"/>
    </source>
</evidence>